<dbReference type="EMBL" id="LXQA011160078">
    <property type="protein sequence ID" value="MCI87197.1"/>
    <property type="molecule type" value="Genomic_DNA"/>
</dbReference>
<comment type="caution">
    <text evidence="1">The sequence shown here is derived from an EMBL/GenBank/DDBJ whole genome shotgun (WGS) entry which is preliminary data.</text>
</comment>
<evidence type="ECO:0000313" key="2">
    <source>
        <dbReference type="Proteomes" id="UP000265520"/>
    </source>
</evidence>
<proteinExistence type="predicted"/>
<sequence length="39" mass="4186">MESAARGGRGLSQTMGSLTLLAWQRAFLLTVAQPFSFGK</sequence>
<feature type="non-terminal residue" evidence="1">
    <location>
        <position position="39"/>
    </location>
</feature>
<protein>
    <submittedName>
        <fullName evidence="1">Uncharacterized protein</fullName>
    </submittedName>
</protein>
<dbReference type="Proteomes" id="UP000265520">
    <property type="component" value="Unassembled WGS sequence"/>
</dbReference>
<name>A0A392VH19_9FABA</name>
<accession>A0A392VH19</accession>
<reference evidence="1 2" key="1">
    <citation type="journal article" date="2018" name="Front. Plant Sci.">
        <title>Red Clover (Trifolium pratense) and Zigzag Clover (T. medium) - A Picture of Genomic Similarities and Differences.</title>
        <authorList>
            <person name="Dluhosova J."/>
            <person name="Istvanek J."/>
            <person name="Nedelnik J."/>
            <person name="Repkova J."/>
        </authorList>
    </citation>
    <scope>NUCLEOTIDE SEQUENCE [LARGE SCALE GENOMIC DNA]</scope>
    <source>
        <strain evidence="2">cv. 10/8</strain>
        <tissue evidence="1">Leaf</tissue>
    </source>
</reference>
<organism evidence="1 2">
    <name type="scientific">Trifolium medium</name>
    <dbReference type="NCBI Taxonomy" id="97028"/>
    <lineage>
        <taxon>Eukaryota</taxon>
        <taxon>Viridiplantae</taxon>
        <taxon>Streptophyta</taxon>
        <taxon>Embryophyta</taxon>
        <taxon>Tracheophyta</taxon>
        <taxon>Spermatophyta</taxon>
        <taxon>Magnoliopsida</taxon>
        <taxon>eudicotyledons</taxon>
        <taxon>Gunneridae</taxon>
        <taxon>Pentapetalae</taxon>
        <taxon>rosids</taxon>
        <taxon>fabids</taxon>
        <taxon>Fabales</taxon>
        <taxon>Fabaceae</taxon>
        <taxon>Papilionoideae</taxon>
        <taxon>50 kb inversion clade</taxon>
        <taxon>NPAAA clade</taxon>
        <taxon>Hologalegina</taxon>
        <taxon>IRL clade</taxon>
        <taxon>Trifolieae</taxon>
        <taxon>Trifolium</taxon>
    </lineage>
</organism>
<keyword evidence="2" id="KW-1185">Reference proteome</keyword>
<dbReference type="AlphaFoldDB" id="A0A392VH19"/>
<evidence type="ECO:0000313" key="1">
    <source>
        <dbReference type="EMBL" id="MCI87197.1"/>
    </source>
</evidence>